<dbReference type="SMART" id="SM00179">
    <property type="entry name" value="EGF_CA"/>
    <property type="match status" value="1"/>
</dbReference>
<dbReference type="Gene3D" id="2.60.120.10">
    <property type="entry name" value="Jelly Rolls"/>
    <property type="match status" value="1"/>
</dbReference>
<dbReference type="CDD" id="cd00054">
    <property type="entry name" value="EGF_CA"/>
    <property type="match status" value="1"/>
</dbReference>
<proteinExistence type="predicted"/>
<dbReference type="Proteomes" id="UP000813462">
    <property type="component" value="Unassembled WGS sequence"/>
</dbReference>
<evidence type="ECO:0000256" key="1">
    <source>
        <dbReference type="ARBA" id="ARBA00022536"/>
    </source>
</evidence>
<evidence type="ECO:0000259" key="4">
    <source>
        <dbReference type="PROSITE" id="PS50026"/>
    </source>
</evidence>
<accession>A0A978W0P3</accession>
<dbReference type="Pfam" id="PF00190">
    <property type="entry name" value="Cupin_1"/>
    <property type="match status" value="1"/>
</dbReference>
<dbReference type="PROSITE" id="PS50026">
    <property type="entry name" value="EGF_3"/>
    <property type="match status" value="1"/>
</dbReference>
<protein>
    <recommendedName>
        <fullName evidence="4">EGF-like domain-containing protein</fullName>
    </recommendedName>
</protein>
<keyword evidence="2" id="KW-1015">Disulfide bond</keyword>
<sequence>MESNIPVINISLDGELSIMHYIARDCYDKQGKRNKIMSNATVIWVPPFSISSTKNKFVAIGCDTNAFVQANGAEERYATGCISFCNSTRSFNDSCSGSGCCETPIAGGLKNITVKVNSYYNHTTIWGFNPCSYAFVVEESKFKFSSSFFHQLEKIEKVPMVINWAIGDDESKRCHEAEKKANFTCKANSKCLNVNDGSGGYRCHCLRGYRGNPYHPEGCRDIDECEKSNPCYPGMCHNLPGNWKCTCPKGYKNSGTRCTKKDATDQSGRLLLYIVLGNAAAIAALSSQNPSVVIVANAVFGSAPDISNNVLSRAFQLDKGVISYLQSQI</sequence>
<comment type="caution">
    <text evidence="5">The sequence shown here is derived from an EMBL/GenBank/DDBJ whole genome shotgun (WGS) entry which is preliminary data.</text>
</comment>
<dbReference type="InterPro" id="IPR006045">
    <property type="entry name" value="Cupin_1"/>
</dbReference>
<evidence type="ECO:0000256" key="3">
    <source>
        <dbReference type="PROSITE-ProRule" id="PRU00076"/>
    </source>
</evidence>
<gene>
    <name evidence="5" type="ORF">FEM48_Zijuj01G0103200</name>
</gene>
<dbReference type="InterPro" id="IPR014710">
    <property type="entry name" value="RmlC-like_jellyroll"/>
</dbReference>
<name>A0A978W0P3_ZIZJJ</name>
<organism evidence="5 6">
    <name type="scientific">Ziziphus jujuba var. spinosa</name>
    <dbReference type="NCBI Taxonomy" id="714518"/>
    <lineage>
        <taxon>Eukaryota</taxon>
        <taxon>Viridiplantae</taxon>
        <taxon>Streptophyta</taxon>
        <taxon>Embryophyta</taxon>
        <taxon>Tracheophyta</taxon>
        <taxon>Spermatophyta</taxon>
        <taxon>Magnoliopsida</taxon>
        <taxon>eudicotyledons</taxon>
        <taxon>Gunneridae</taxon>
        <taxon>Pentapetalae</taxon>
        <taxon>rosids</taxon>
        <taxon>fabids</taxon>
        <taxon>Rosales</taxon>
        <taxon>Rhamnaceae</taxon>
        <taxon>Paliureae</taxon>
        <taxon>Ziziphus</taxon>
    </lineage>
</organism>
<keyword evidence="1 3" id="KW-0245">EGF-like domain</keyword>
<comment type="caution">
    <text evidence="3">Lacks conserved residue(s) required for the propagation of feature annotation.</text>
</comment>
<dbReference type="GO" id="GO:0005509">
    <property type="term" value="F:calcium ion binding"/>
    <property type="evidence" value="ECO:0007669"/>
    <property type="project" value="InterPro"/>
</dbReference>
<evidence type="ECO:0000256" key="2">
    <source>
        <dbReference type="ARBA" id="ARBA00023157"/>
    </source>
</evidence>
<evidence type="ECO:0000313" key="6">
    <source>
        <dbReference type="Proteomes" id="UP000813462"/>
    </source>
</evidence>
<dbReference type="PROSITE" id="PS01186">
    <property type="entry name" value="EGF_2"/>
    <property type="match status" value="1"/>
</dbReference>
<dbReference type="InterPro" id="IPR001881">
    <property type="entry name" value="EGF-like_Ca-bd_dom"/>
</dbReference>
<reference evidence="5" key="1">
    <citation type="journal article" date="2021" name="Front. Plant Sci.">
        <title>Chromosome-Scale Genome Assembly for Chinese Sour Jujube and Insights Into Its Genome Evolution and Domestication Signature.</title>
        <authorList>
            <person name="Shen L.-Y."/>
            <person name="Luo H."/>
            <person name="Wang X.-L."/>
            <person name="Wang X.-M."/>
            <person name="Qiu X.-J."/>
            <person name="Liu H."/>
            <person name="Zhou S.-S."/>
            <person name="Jia K.-H."/>
            <person name="Nie S."/>
            <person name="Bao Y.-T."/>
            <person name="Zhang R.-G."/>
            <person name="Yun Q.-Z."/>
            <person name="Chai Y.-H."/>
            <person name="Lu J.-Y."/>
            <person name="Li Y."/>
            <person name="Zhao S.-W."/>
            <person name="Mao J.-F."/>
            <person name="Jia S.-G."/>
            <person name="Mao Y.-M."/>
        </authorList>
    </citation>
    <scope>NUCLEOTIDE SEQUENCE</scope>
    <source>
        <strain evidence="5">AT0</strain>
        <tissue evidence="5">Leaf</tissue>
    </source>
</reference>
<dbReference type="FunFam" id="2.10.25.10:FF:000068">
    <property type="entry name" value="Latent transforming growth factor beta binding protein 3"/>
    <property type="match status" value="1"/>
</dbReference>
<dbReference type="PANTHER" id="PTHR33491">
    <property type="entry name" value="OSJNBA0016N04.9 PROTEIN"/>
    <property type="match status" value="1"/>
</dbReference>
<dbReference type="InterPro" id="IPR049883">
    <property type="entry name" value="NOTCH1_EGF-like"/>
</dbReference>
<dbReference type="SUPFAM" id="SSF57196">
    <property type="entry name" value="EGF/Laminin"/>
    <property type="match status" value="1"/>
</dbReference>
<dbReference type="EMBL" id="JAEACU010000001">
    <property type="protein sequence ID" value="KAH7545527.1"/>
    <property type="molecule type" value="Genomic_DNA"/>
</dbReference>
<dbReference type="Pfam" id="PF07645">
    <property type="entry name" value="EGF_CA"/>
    <property type="match status" value="1"/>
</dbReference>
<dbReference type="SMART" id="SM00181">
    <property type="entry name" value="EGF"/>
    <property type="match status" value="2"/>
</dbReference>
<dbReference type="AlphaFoldDB" id="A0A978W0P3"/>
<feature type="domain" description="EGF-like" evidence="4">
    <location>
        <begin position="221"/>
        <end position="259"/>
    </location>
</feature>
<evidence type="ECO:0000313" key="5">
    <source>
        <dbReference type="EMBL" id="KAH7545527.1"/>
    </source>
</evidence>
<dbReference type="Gene3D" id="2.10.25.10">
    <property type="entry name" value="Laminin"/>
    <property type="match status" value="2"/>
</dbReference>
<dbReference type="InterPro" id="IPR000742">
    <property type="entry name" value="EGF"/>
</dbReference>